<accession>A0A6J5XB57</accession>
<name>A0A6J5XB57_PRUAR</name>
<evidence type="ECO:0000256" key="1">
    <source>
        <dbReference type="SAM" id="MobiDB-lite"/>
    </source>
</evidence>
<feature type="compositionally biased region" description="Basic and acidic residues" evidence="1">
    <location>
        <begin position="65"/>
        <end position="77"/>
    </location>
</feature>
<dbReference type="EMBL" id="CAEKDK010000005">
    <property type="protein sequence ID" value="CAB4279659.1"/>
    <property type="molecule type" value="Genomic_DNA"/>
</dbReference>
<reference evidence="3 4" key="2">
    <citation type="submission" date="2020-05" db="EMBL/GenBank/DDBJ databases">
        <authorList>
            <person name="Campoy J."/>
            <person name="Schneeberger K."/>
            <person name="Spophaly S."/>
        </authorList>
    </citation>
    <scope>NUCLEOTIDE SEQUENCE [LARGE SCALE GENOMIC DNA]</scope>
    <source>
        <strain evidence="3">PruArmRojPasFocal</strain>
    </source>
</reference>
<sequence length="77" mass="9025">MLHEQPKQEEEPTLNRPRRNEEVPPRQHEKANQKNPNQGIVGRKKEVAPGSMRKPTRKNPRMMANRKESECRKQAGM</sequence>
<reference evidence="5" key="1">
    <citation type="journal article" date="2020" name="Genome Biol.">
        <title>Gamete binning: chromosome-level and haplotype-resolved genome assembly enabled by high-throughput single-cell sequencing of gamete genomes.</title>
        <authorList>
            <person name="Campoy J.A."/>
            <person name="Sun H."/>
            <person name="Goel M."/>
            <person name="Jiao W.-B."/>
            <person name="Folz-Donahue K."/>
            <person name="Wang N."/>
            <person name="Rubio M."/>
            <person name="Liu C."/>
            <person name="Kukat C."/>
            <person name="Ruiz D."/>
            <person name="Huettel B."/>
            <person name="Schneeberger K."/>
        </authorList>
    </citation>
    <scope>NUCLEOTIDE SEQUENCE [LARGE SCALE GENOMIC DNA]</scope>
    <source>
        <strain evidence="5">cv. Rojo Pasion</strain>
    </source>
</reference>
<feature type="compositionally biased region" description="Basic and acidic residues" evidence="1">
    <location>
        <begin position="18"/>
        <end position="32"/>
    </location>
</feature>
<organism evidence="3 5">
    <name type="scientific">Prunus armeniaca</name>
    <name type="common">Apricot</name>
    <name type="synonym">Armeniaca vulgaris</name>
    <dbReference type="NCBI Taxonomy" id="36596"/>
    <lineage>
        <taxon>Eukaryota</taxon>
        <taxon>Viridiplantae</taxon>
        <taxon>Streptophyta</taxon>
        <taxon>Embryophyta</taxon>
        <taxon>Tracheophyta</taxon>
        <taxon>Spermatophyta</taxon>
        <taxon>Magnoliopsida</taxon>
        <taxon>eudicotyledons</taxon>
        <taxon>Gunneridae</taxon>
        <taxon>Pentapetalae</taxon>
        <taxon>rosids</taxon>
        <taxon>fabids</taxon>
        <taxon>Rosales</taxon>
        <taxon>Rosaceae</taxon>
        <taxon>Amygdaloideae</taxon>
        <taxon>Amygdaleae</taxon>
        <taxon>Prunus</taxon>
    </lineage>
</organism>
<evidence type="ECO:0000313" key="3">
    <source>
        <dbReference type="EMBL" id="CAB4310121.1"/>
    </source>
</evidence>
<dbReference type="Proteomes" id="UP000507245">
    <property type="component" value="Unassembled WGS sequence"/>
</dbReference>
<evidence type="ECO:0000313" key="2">
    <source>
        <dbReference type="EMBL" id="CAB4279659.1"/>
    </source>
</evidence>
<dbReference type="AlphaFoldDB" id="A0A6J5XB57"/>
<dbReference type="Proteomes" id="UP000507222">
    <property type="component" value="Unassembled WGS sequence"/>
</dbReference>
<feature type="region of interest" description="Disordered" evidence="1">
    <location>
        <begin position="1"/>
        <end position="77"/>
    </location>
</feature>
<evidence type="ECO:0000313" key="5">
    <source>
        <dbReference type="Proteomes" id="UP000507245"/>
    </source>
</evidence>
<keyword evidence="5" id="KW-1185">Reference proteome</keyword>
<evidence type="ECO:0000313" key="4">
    <source>
        <dbReference type="Proteomes" id="UP000507222"/>
    </source>
</evidence>
<gene>
    <name evidence="2" type="ORF">CURHAP_LOCUS32101</name>
    <name evidence="3" type="ORF">ORAREDHAP_LOCUS31741</name>
</gene>
<dbReference type="EMBL" id="CAEKKB010000005">
    <property type="protein sequence ID" value="CAB4310121.1"/>
    <property type="molecule type" value="Genomic_DNA"/>
</dbReference>
<feature type="compositionally biased region" description="Basic and acidic residues" evidence="1">
    <location>
        <begin position="1"/>
        <end position="10"/>
    </location>
</feature>
<protein>
    <submittedName>
        <fullName evidence="3">Uncharacterized protein</fullName>
    </submittedName>
</protein>
<proteinExistence type="predicted"/>